<dbReference type="EMBL" id="CP101914">
    <property type="protein sequence ID" value="UUI01169.1"/>
    <property type="molecule type" value="Genomic_DNA"/>
</dbReference>
<evidence type="ECO:0000259" key="1">
    <source>
        <dbReference type="Pfam" id="PF25991"/>
    </source>
</evidence>
<dbReference type="RefSeq" id="WP_256706598.1">
    <property type="nucleotide sequence ID" value="NZ_CP101914.1"/>
</dbReference>
<feature type="domain" description="Potassium/proton antiporter subunit KhtT-like N-terminal" evidence="1">
    <location>
        <begin position="4"/>
        <end position="66"/>
    </location>
</feature>
<evidence type="ECO:0000313" key="2">
    <source>
        <dbReference type="EMBL" id="UUI01169.1"/>
    </source>
</evidence>
<dbReference type="InterPro" id="IPR058776">
    <property type="entry name" value="KhtT-like_N"/>
</dbReference>
<sequence>MYIIYKTKLQDLGFEYKMHTTFGDFFFLFQHTDGMYEIVFHDSQDKRGSILLDSNEAEILSRLLDPEQRL</sequence>
<keyword evidence="3" id="KW-1185">Reference proteome</keyword>
<dbReference type="Proteomes" id="UP001059773">
    <property type="component" value="Chromosome"/>
</dbReference>
<dbReference type="Pfam" id="PF25991">
    <property type="entry name" value="KhtT_N"/>
    <property type="match status" value="1"/>
</dbReference>
<accession>A0ABY5JLI8</accession>
<proteinExistence type="predicted"/>
<organism evidence="2 3">
    <name type="scientific">Oceanobacillus jeddahense</name>
    <dbReference type="NCBI Taxonomy" id="1462527"/>
    <lineage>
        <taxon>Bacteria</taxon>
        <taxon>Bacillati</taxon>
        <taxon>Bacillota</taxon>
        <taxon>Bacilli</taxon>
        <taxon>Bacillales</taxon>
        <taxon>Bacillaceae</taxon>
        <taxon>Oceanobacillus</taxon>
    </lineage>
</organism>
<gene>
    <name evidence="2" type="ORF">NP439_13975</name>
</gene>
<name>A0ABY5JLI8_9BACI</name>
<reference evidence="2" key="1">
    <citation type="submission" date="2022-07" db="EMBL/GenBank/DDBJ databases">
        <title>FELIX.</title>
        <authorList>
            <person name="Wan K.H."/>
            <person name="Park S."/>
            <person name="Lawrence Q."/>
            <person name="Eichenberger J.P."/>
            <person name="Booth B.W."/>
            <person name="Piaggio A.J."/>
            <person name="Chandler J.C."/>
            <person name="Franklin A.B."/>
            <person name="Celniker S.E."/>
        </authorList>
    </citation>
    <scope>NUCLEOTIDE SEQUENCE</scope>
    <source>
        <strain evidence="2">QA-1986 374</strain>
    </source>
</reference>
<protein>
    <recommendedName>
        <fullName evidence="1">Potassium/proton antiporter subunit KhtT-like N-terminal domain-containing protein</fullName>
    </recommendedName>
</protein>
<evidence type="ECO:0000313" key="3">
    <source>
        <dbReference type="Proteomes" id="UP001059773"/>
    </source>
</evidence>